<dbReference type="Proteomes" id="UP000095286">
    <property type="component" value="Unplaced"/>
</dbReference>
<evidence type="ECO:0000313" key="1">
    <source>
        <dbReference type="Proteomes" id="UP000095286"/>
    </source>
</evidence>
<organism evidence="1 2">
    <name type="scientific">Rhabditophanes sp. KR3021</name>
    <dbReference type="NCBI Taxonomy" id="114890"/>
    <lineage>
        <taxon>Eukaryota</taxon>
        <taxon>Metazoa</taxon>
        <taxon>Ecdysozoa</taxon>
        <taxon>Nematoda</taxon>
        <taxon>Chromadorea</taxon>
        <taxon>Rhabditida</taxon>
        <taxon>Tylenchina</taxon>
        <taxon>Panagrolaimomorpha</taxon>
        <taxon>Strongyloidoidea</taxon>
        <taxon>Alloionematidae</taxon>
        <taxon>Rhabditophanes</taxon>
    </lineage>
</organism>
<reference evidence="2" key="1">
    <citation type="submission" date="2016-11" db="UniProtKB">
        <authorList>
            <consortium name="WormBaseParasite"/>
        </authorList>
    </citation>
    <scope>IDENTIFICATION</scope>
    <source>
        <strain evidence="2">KR3021</strain>
    </source>
</reference>
<protein>
    <submittedName>
        <fullName evidence="2">Helicase ATP-binding domain-containing protein</fullName>
    </submittedName>
</protein>
<sequence>MEVTKENRSLKCLYRVIDARISRSYANYIALKIGVSKAIVERSEEIYLEIKKGKDVCDIEKSNYDEDEINNYLYEDKKGDVPEVDYSHLPPPVLEGLQLNKEQSDAFHMSLPGFAVKYIQTPCGTGKTVVAGVIANSVDEIVFLTAETNKSVDNLAESAHKQSLGSRNVIRYYSPGHEMTLKETLTNLNLPSSKYPFA</sequence>
<evidence type="ECO:0000313" key="2">
    <source>
        <dbReference type="WBParaSite" id="RSKR_0000662300.1"/>
    </source>
</evidence>
<proteinExistence type="predicted"/>
<name>A0AC35U136_9BILA</name>
<dbReference type="WBParaSite" id="RSKR_0000662300.1">
    <property type="protein sequence ID" value="RSKR_0000662300.1"/>
    <property type="gene ID" value="RSKR_0000662300"/>
</dbReference>
<accession>A0AC35U136</accession>